<evidence type="ECO:0000313" key="2">
    <source>
        <dbReference type="EMBL" id="GCB78812.1"/>
    </source>
</evidence>
<dbReference type="EMBL" id="BFAA01009236">
    <property type="protein sequence ID" value="GCB78812.1"/>
    <property type="molecule type" value="Genomic_DNA"/>
</dbReference>
<dbReference type="Proteomes" id="UP000288216">
    <property type="component" value="Unassembled WGS sequence"/>
</dbReference>
<accession>A0A401Q0A6</accession>
<reference evidence="2 3" key="1">
    <citation type="journal article" date="2018" name="Nat. Ecol. Evol.">
        <title>Shark genomes provide insights into elasmobranch evolution and the origin of vertebrates.</title>
        <authorList>
            <person name="Hara Y"/>
            <person name="Yamaguchi K"/>
            <person name="Onimaru K"/>
            <person name="Kadota M"/>
            <person name="Koyanagi M"/>
            <person name="Keeley SD"/>
            <person name="Tatsumi K"/>
            <person name="Tanaka K"/>
            <person name="Motone F"/>
            <person name="Kageyama Y"/>
            <person name="Nozu R"/>
            <person name="Adachi N"/>
            <person name="Nishimura O"/>
            <person name="Nakagawa R"/>
            <person name="Tanegashima C"/>
            <person name="Kiyatake I"/>
            <person name="Matsumoto R"/>
            <person name="Murakumo K"/>
            <person name="Nishida K"/>
            <person name="Terakita A"/>
            <person name="Kuratani S"/>
            <person name="Sato K"/>
            <person name="Hyodo S Kuraku.S."/>
        </authorList>
    </citation>
    <scope>NUCLEOTIDE SEQUENCE [LARGE SCALE GENOMIC DNA]</scope>
</reference>
<dbReference type="InterPro" id="IPR038838">
    <property type="entry name" value="TRIR"/>
</dbReference>
<gene>
    <name evidence="2" type="ORF">scyTo_0015885</name>
</gene>
<dbReference type="STRING" id="75743.A0A401Q0A6"/>
<dbReference type="PANTHER" id="PTHR34753:SF1">
    <property type="entry name" value="TELOMERASE RNA COMPONENT INTERACTING RNASE"/>
    <property type="match status" value="1"/>
</dbReference>
<dbReference type="GO" id="GO:0008409">
    <property type="term" value="F:5'-3' exonuclease activity"/>
    <property type="evidence" value="ECO:0007669"/>
    <property type="project" value="InterPro"/>
</dbReference>
<name>A0A401Q0A6_SCYTO</name>
<feature type="region of interest" description="Disordered" evidence="1">
    <location>
        <begin position="37"/>
        <end position="71"/>
    </location>
</feature>
<evidence type="ECO:0008006" key="4">
    <source>
        <dbReference type="Google" id="ProtNLM"/>
    </source>
</evidence>
<dbReference type="AlphaFoldDB" id="A0A401Q0A6"/>
<keyword evidence="3" id="KW-1185">Reference proteome</keyword>
<organism evidence="2 3">
    <name type="scientific">Scyliorhinus torazame</name>
    <name type="common">Cloudy catshark</name>
    <name type="synonym">Catulus torazame</name>
    <dbReference type="NCBI Taxonomy" id="75743"/>
    <lineage>
        <taxon>Eukaryota</taxon>
        <taxon>Metazoa</taxon>
        <taxon>Chordata</taxon>
        <taxon>Craniata</taxon>
        <taxon>Vertebrata</taxon>
        <taxon>Chondrichthyes</taxon>
        <taxon>Elasmobranchii</taxon>
        <taxon>Galeomorphii</taxon>
        <taxon>Galeoidea</taxon>
        <taxon>Carcharhiniformes</taxon>
        <taxon>Scyliorhinidae</taxon>
        <taxon>Scyliorhinus</taxon>
    </lineage>
</organism>
<dbReference type="PANTHER" id="PTHR34753">
    <property type="entry name" value="TELOMERASE RNA COMPONENT INTERACTING RNASE"/>
    <property type="match status" value="1"/>
</dbReference>
<protein>
    <recommendedName>
        <fullName evidence="4">Telomerase RNA component interacting RNase</fullName>
    </recommendedName>
</protein>
<comment type="caution">
    <text evidence="2">The sequence shown here is derived from an EMBL/GenBank/DDBJ whole genome shotgun (WGS) entry which is preliminary data.</text>
</comment>
<dbReference type="GO" id="GO:0008408">
    <property type="term" value="F:3'-5' exonuclease activity"/>
    <property type="evidence" value="ECO:0007669"/>
    <property type="project" value="InterPro"/>
</dbReference>
<evidence type="ECO:0000313" key="3">
    <source>
        <dbReference type="Proteomes" id="UP000288216"/>
    </source>
</evidence>
<sequence length="125" mass="13340">MSEAGSGGTESEGANTFINDGCFTALFKKMKEEELRNEGGVTASGGDIDNGGKKGADAGQEKRTEAQSDRKKSVLNIVGKWRGGAKIALKTGMEAKKCKGEEKAEAYGGDAWARYMVKVKKYEAH</sequence>
<evidence type="ECO:0000256" key="1">
    <source>
        <dbReference type="SAM" id="MobiDB-lite"/>
    </source>
</evidence>
<dbReference type="OrthoDB" id="5983145at2759"/>
<proteinExistence type="predicted"/>
<feature type="compositionally biased region" description="Basic and acidic residues" evidence="1">
    <location>
        <begin position="50"/>
        <end position="71"/>
    </location>
</feature>